<dbReference type="HOGENOM" id="CLU_3428500_0_0_1"/>
<evidence type="ECO:0000313" key="2">
    <source>
        <dbReference type="EMBL" id="EQB46711.1"/>
    </source>
</evidence>
<accession>T0L572</accession>
<dbReference type="AlphaFoldDB" id="T0L572"/>
<proteinExistence type="predicted"/>
<comment type="caution">
    <text evidence="2">The sequence shown here is derived from an EMBL/GenBank/DDBJ whole genome shotgun (WGS) entry which is preliminary data.</text>
</comment>
<gene>
    <name evidence="2" type="ORF">CGLO_14236</name>
</gene>
<dbReference type="Proteomes" id="UP000015530">
    <property type="component" value="Unassembled WGS sequence"/>
</dbReference>
<evidence type="ECO:0000313" key="3">
    <source>
        <dbReference type="Proteomes" id="UP000015530"/>
    </source>
</evidence>
<name>T0L572_COLGC</name>
<feature type="compositionally biased region" description="Polar residues" evidence="1">
    <location>
        <begin position="8"/>
        <end position="20"/>
    </location>
</feature>
<protein>
    <submittedName>
        <fullName evidence="2">Uncharacterized protein</fullName>
    </submittedName>
</protein>
<reference evidence="3" key="1">
    <citation type="journal article" date="2013" name="Mol. Plant Microbe Interact.">
        <title>Global aspects of pacC regulation of pathogenicity genes in Colletotrichum gloeosporioides as revealed by transcriptome analysis.</title>
        <authorList>
            <person name="Alkan N."/>
            <person name="Meng X."/>
            <person name="Friedlander G."/>
            <person name="Reuveni E."/>
            <person name="Sukno S."/>
            <person name="Sherman A."/>
            <person name="Thon M."/>
            <person name="Fluhr R."/>
            <person name="Prusky D."/>
        </authorList>
    </citation>
    <scope>NUCLEOTIDE SEQUENCE [LARGE SCALE GENOMIC DNA]</scope>
    <source>
        <strain evidence="3">Cg-14</strain>
    </source>
</reference>
<dbReference type="EMBL" id="AMYD01003287">
    <property type="protein sequence ID" value="EQB46711.1"/>
    <property type="molecule type" value="Genomic_DNA"/>
</dbReference>
<sequence length="20" mass="2158">MLDADKLYSTQNSQAEGSSI</sequence>
<feature type="region of interest" description="Disordered" evidence="1">
    <location>
        <begin position="1"/>
        <end position="20"/>
    </location>
</feature>
<evidence type="ECO:0000256" key="1">
    <source>
        <dbReference type="SAM" id="MobiDB-lite"/>
    </source>
</evidence>
<organism evidence="2 3">
    <name type="scientific">Colletotrichum gloeosporioides (strain Cg-14)</name>
    <name type="common">Anthracnose fungus</name>
    <name type="synonym">Glomerella cingulata</name>
    <dbReference type="NCBI Taxonomy" id="1237896"/>
    <lineage>
        <taxon>Eukaryota</taxon>
        <taxon>Fungi</taxon>
        <taxon>Dikarya</taxon>
        <taxon>Ascomycota</taxon>
        <taxon>Pezizomycotina</taxon>
        <taxon>Sordariomycetes</taxon>
        <taxon>Hypocreomycetidae</taxon>
        <taxon>Glomerellales</taxon>
        <taxon>Glomerellaceae</taxon>
        <taxon>Colletotrichum</taxon>
        <taxon>Colletotrichum gloeosporioides species complex</taxon>
    </lineage>
</organism>